<keyword evidence="1" id="KW-1133">Transmembrane helix</keyword>
<organism evidence="2 3">
    <name type="scientific">Malus domestica</name>
    <name type="common">Apple</name>
    <name type="synonym">Pyrus malus</name>
    <dbReference type="NCBI Taxonomy" id="3750"/>
    <lineage>
        <taxon>Eukaryota</taxon>
        <taxon>Viridiplantae</taxon>
        <taxon>Streptophyta</taxon>
        <taxon>Embryophyta</taxon>
        <taxon>Tracheophyta</taxon>
        <taxon>Spermatophyta</taxon>
        <taxon>Magnoliopsida</taxon>
        <taxon>eudicotyledons</taxon>
        <taxon>Gunneridae</taxon>
        <taxon>Pentapetalae</taxon>
        <taxon>rosids</taxon>
        <taxon>fabids</taxon>
        <taxon>Rosales</taxon>
        <taxon>Rosaceae</taxon>
        <taxon>Amygdaloideae</taxon>
        <taxon>Maleae</taxon>
        <taxon>Malus</taxon>
    </lineage>
</organism>
<keyword evidence="1" id="KW-0812">Transmembrane</keyword>
<dbReference type="Proteomes" id="UP000290289">
    <property type="component" value="Chromosome 10"/>
</dbReference>
<evidence type="ECO:0000256" key="1">
    <source>
        <dbReference type="SAM" id="Phobius"/>
    </source>
</evidence>
<sequence length="92" mass="10388">MAKCVKSVVLTNFHVMKVSMISIHIMYMCGIMALNLKRERNAPLIFIKLSLLRLFTSSLSIIPANLFLVMEEKCGVCPLHGEDAVKFKFDVV</sequence>
<feature type="transmembrane region" description="Helical" evidence="1">
    <location>
        <begin position="15"/>
        <end position="34"/>
    </location>
</feature>
<feature type="transmembrane region" description="Helical" evidence="1">
    <location>
        <begin position="46"/>
        <end position="70"/>
    </location>
</feature>
<proteinExistence type="predicted"/>
<reference evidence="2 3" key="1">
    <citation type="submission" date="2018-10" db="EMBL/GenBank/DDBJ databases">
        <title>A high-quality apple genome assembly.</title>
        <authorList>
            <person name="Hu J."/>
        </authorList>
    </citation>
    <scope>NUCLEOTIDE SEQUENCE [LARGE SCALE GENOMIC DNA]</scope>
    <source>
        <strain evidence="3">cv. HFTH1</strain>
        <tissue evidence="2">Young leaf</tissue>
    </source>
</reference>
<keyword evidence="3" id="KW-1185">Reference proteome</keyword>
<comment type="caution">
    <text evidence="2">The sequence shown here is derived from an EMBL/GenBank/DDBJ whole genome shotgun (WGS) entry which is preliminary data.</text>
</comment>
<name>A0A498J2W6_MALDO</name>
<evidence type="ECO:0000313" key="3">
    <source>
        <dbReference type="Proteomes" id="UP000290289"/>
    </source>
</evidence>
<evidence type="ECO:0000313" key="2">
    <source>
        <dbReference type="EMBL" id="RXH87791.1"/>
    </source>
</evidence>
<dbReference type="EMBL" id="RDQH01000336">
    <property type="protein sequence ID" value="RXH87791.1"/>
    <property type="molecule type" value="Genomic_DNA"/>
</dbReference>
<gene>
    <name evidence="2" type="ORF">DVH24_034691</name>
</gene>
<dbReference type="AlphaFoldDB" id="A0A498J2W6"/>
<keyword evidence="1" id="KW-0472">Membrane</keyword>
<accession>A0A498J2W6</accession>
<protein>
    <submittedName>
        <fullName evidence="2">Uncharacterized protein</fullName>
    </submittedName>
</protein>